<gene>
    <name evidence="8" type="ORF">PLBR_LOCUS1066</name>
</gene>
<evidence type="ECO:0000256" key="5">
    <source>
        <dbReference type="SAM" id="MobiDB-lite"/>
    </source>
</evidence>
<dbReference type="Proteomes" id="UP000290189">
    <property type="component" value="Unassembled WGS sequence"/>
</dbReference>
<dbReference type="SUPFAM" id="SSF52821">
    <property type="entry name" value="Rhodanese/Cell cycle control phosphatase"/>
    <property type="match status" value="1"/>
</dbReference>
<name>A0A3P3Y0X7_PLABS</name>
<comment type="subcellular location">
    <subcellularLocation>
        <location evidence="1">Golgi apparatus</location>
        <location evidence="1">trans-Golgi network</location>
    </subcellularLocation>
</comment>
<accession>A0A3P3Y0X7</accession>
<evidence type="ECO:0000259" key="7">
    <source>
        <dbReference type="PROSITE" id="PS50206"/>
    </source>
</evidence>
<feature type="domain" description="Rab-GAP TBC" evidence="6">
    <location>
        <begin position="149"/>
        <end position="336"/>
    </location>
</feature>
<dbReference type="Pfam" id="PF00566">
    <property type="entry name" value="RabGAP-TBC"/>
    <property type="match status" value="1"/>
</dbReference>
<dbReference type="SMART" id="SM00164">
    <property type="entry name" value="TBC"/>
    <property type="match status" value="1"/>
</dbReference>
<dbReference type="InterPro" id="IPR000195">
    <property type="entry name" value="Rab-GAP-TBC_dom"/>
</dbReference>
<evidence type="ECO:0000256" key="2">
    <source>
        <dbReference type="ARBA" id="ARBA00014207"/>
    </source>
</evidence>
<feature type="compositionally biased region" description="Low complexity" evidence="5">
    <location>
        <begin position="87"/>
        <end position="116"/>
    </location>
</feature>
<dbReference type="PANTHER" id="PTHR13297">
    <property type="entry name" value="TBC1 DOMAIN FAMILY MEMBER 23-RELATED"/>
    <property type="match status" value="1"/>
</dbReference>
<dbReference type="Gene3D" id="3.40.250.10">
    <property type="entry name" value="Rhodanese-like domain"/>
    <property type="match status" value="1"/>
</dbReference>
<reference evidence="8 9" key="1">
    <citation type="submission" date="2018-03" db="EMBL/GenBank/DDBJ databases">
        <authorList>
            <person name="Fogelqvist J."/>
        </authorList>
    </citation>
    <scope>NUCLEOTIDE SEQUENCE [LARGE SCALE GENOMIC DNA]</scope>
</reference>
<keyword evidence="8" id="KW-0496">Mitochondrion</keyword>
<evidence type="ECO:0000256" key="3">
    <source>
        <dbReference type="ARBA" id="ARBA00022473"/>
    </source>
</evidence>
<dbReference type="Pfam" id="PF00581">
    <property type="entry name" value="Rhodanese"/>
    <property type="match status" value="1"/>
</dbReference>
<dbReference type="PROSITE" id="PS50086">
    <property type="entry name" value="TBC_RABGAP"/>
    <property type="match status" value="1"/>
</dbReference>
<dbReference type="InterPro" id="IPR029057">
    <property type="entry name" value="PRTase-like"/>
</dbReference>
<proteinExistence type="predicted"/>
<evidence type="ECO:0000256" key="1">
    <source>
        <dbReference type="ARBA" id="ARBA00004601"/>
    </source>
</evidence>
<dbReference type="Gene3D" id="1.10.472.80">
    <property type="entry name" value="Ypt/Rab-GAP domain of gyp1p, domain 3"/>
    <property type="match status" value="1"/>
</dbReference>
<dbReference type="SUPFAM" id="SSF47923">
    <property type="entry name" value="Ypt/Rab-GAP domain of gyp1p"/>
    <property type="match status" value="2"/>
</dbReference>
<dbReference type="Gene3D" id="1.10.8.270">
    <property type="entry name" value="putative rabgap domain of human tbc1 domain family member 14 like domains"/>
    <property type="match status" value="1"/>
</dbReference>
<keyword evidence="4" id="KW-0333">Golgi apparatus</keyword>
<dbReference type="GO" id="GO:0005829">
    <property type="term" value="C:cytosol"/>
    <property type="evidence" value="ECO:0007669"/>
    <property type="project" value="GOC"/>
</dbReference>
<dbReference type="Pfam" id="PF14681">
    <property type="entry name" value="UPRTase"/>
    <property type="match status" value="1"/>
</dbReference>
<dbReference type="AlphaFoldDB" id="A0A3P3Y0X7"/>
<dbReference type="EMBL" id="OVEO01000002">
    <property type="protein sequence ID" value="SPQ93851.1"/>
    <property type="molecule type" value="Genomic_DNA"/>
</dbReference>
<organism evidence="8 9">
    <name type="scientific">Plasmodiophora brassicae</name>
    <name type="common">Clubroot disease agent</name>
    <dbReference type="NCBI Taxonomy" id="37360"/>
    <lineage>
        <taxon>Eukaryota</taxon>
        <taxon>Sar</taxon>
        <taxon>Rhizaria</taxon>
        <taxon>Endomyxa</taxon>
        <taxon>Phytomyxea</taxon>
        <taxon>Plasmodiophorida</taxon>
        <taxon>Plasmodiophoridae</taxon>
        <taxon>Plasmodiophora</taxon>
    </lineage>
</organism>
<dbReference type="GO" id="GO:0042147">
    <property type="term" value="P:retrograde transport, endosome to Golgi"/>
    <property type="evidence" value="ECO:0007669"/>
    <property type="project" value="InterPro"/>
</dbReference>
<dbReference type="SUPFAM" id="SSF53271">
    <property type="entry name" value="PRTase-like"/>
    <property type="match status" value="1"/>
</dbReference>
<dbReference type="GO" id="GO:0005802">
    <property type="term" value="C:trans-Golgi network"/>
    <property type="evidence" value="ECO:0007669"/>
    <property type="project" value="TreeGrafter"/>
</dbReference>
<sequence>MEDAEADAVDGRYLRTFTLAQIEERVMSRKHVPGYREMLMECAVDKTDDGVVFNIQHPSWVKLISLVREAEQSGSDAARRSRSFRMEASTGTGSSGSESARSRVRSLSQSSLETSSGMRRHQSPFSLEDELRKPVPNANVIRERCSAASITTANRADVWQALLNAKLPNEGSDVQLPECDFDLYNQRVIRMDIQRTRPDVDFFRNDSAVGDALEMMLTLFCKRHLINYKQGLNYIAAPFLFVFGTSRAHDAYSCMSAFIRRFCPNTFTDDQFGGLQCIFRMFRAILVYHDPKLANFLDDNDMSPELYASPWFMTVFANRLPFSVLLYVWDCLMFHHEPLILVVVLPEKLTQLSVVSVANVDELFATANNLLSSTPVSFVTYFRSVVSRNVTVDSALYQRIAALECISIAAEEVIGHCYPALNAPPQSPRVAQASPRSALQFFIIDCRPLNHYNSGHLPHAYHLDPTLYMEPEKLARRVESLSSMVGCHFVFLLDSHDSRSRQQFMGLQLFFVQKGFKYVSSCEGGFAACHDLVIHSSADIDLADHNPARCLDCMNTSVPSTDSPIQFKRGFFSSVRSKMSLARVGSPQNRLESPRASVLSSGISDLSIDNRTPNPAYMVPAYGSDYLPQRCAVLDESVEAQMLFCGIRDTNVTPVQYTSCAQRLLSLLVAKAVSDFPIRESATTSANGFPFSARRFERAIVAVGTSSAGRHALEHSLSIFSLCGRISAGVVSFKEEYVKQADGVLKAVNVPVYGDIPDGSRSGLCNILVFIAMVESEAVICDVVNALAQRGFGESCITIVSIIAVRAVLWRLAAAFPELRFIAGAIDRTTKGKVDPGMNPFDKFYCVPSQNGSS</sequence>
<dbReference type="PANTHER" id="PTHR13297:SF5">
    <property type="entry name" value="TBC1 DOMAIN FAMILY MEMBER 23"/>
    <property type="match status" value="1"/>
</dbReference>
<dbReference type="InterPro" id="IPR035969">
    <property type="entry name" value="Rab-GAP_TBC_sf"/>
</dbReference>
<evidence type="ECO:0000259" key="6">
    <source>
        <dbReference type="PROSITE" id="PS50086"/>
    </source>
</evidence>
<dbReference type="Gene3D" id="3.40.50.2020">
    <property type="match status" value="1"/>
</dbReference>
<dbReference type="InterPro" id="IPR001763">
    <property type="entry name" value="Rhodanese-like_dom"/>
</dbReference>
<evidence type="ECO:0000313" key="8">
    <source>
        <dbReference type="EMBL" id="SPQ93851.1"/>
    </source>
</evidence>
<dbReference type="GO" id="GO:0099041">
    <property type="term" value="P:vesicle tethering to Golgi"/>
    <property type="evidence" value="ECO:0007669"/>
    <property type="project" value="TreeGrafter"/>
</dbReference>
<evidence type="ECO:0000313" key="9">
    <source>
        <dbReference type="Proteomes" id="UP000290189"/>
    </source>
</evidence>
<dbReference type="InterPro" id="IPR039755">
    <property type="entry name" value="TBC1D23"/>
</dbReference>
<evidence type="ECO:0000256" key="4">
    <source>
        <dbReference type="ARBA" id="ARBA00023034"/>
    </source>
</evidence>
<protein>
    <recommendedName>
        <fullName evidence="2">TBC1 domain family member 23</fullName>
    </recommendedName>
</protein>
<feature type="domain" description="Rhodanese" evidence="7">
    <location>
        <begin position="440"/>
        <end position="538"/>
    </location>
</feature>
<feature type="region of interest" description="Disordered" evidence="5">
    <location>
        <begin position="75"/>
        <end position="127"/>
    </location>
</feature>
<dbReference type="InterPro" id="IPR036873">
    <property type="entry name" value="Rhodanese-like_dom_sf"/>
</dbReference>
<dbReference type="PROSITE" id="PS50206">
    <property type="entry name" value="RHODANESE_3"/>
    <property type="match status" value="1"/>
</dbReference>
<keyword evidence="3" id="KW-0217">Developmental protein</keyword>
<dbReference type="InterPro" id="IPR000836">
    <property type="entry name" value="PRTase_dom"/>
</dbReference>
<geneLocation type="mitochondrion" evidence="8"/>